<comment type="similarity">
    <text evidence="1">Belongs to the arginase family. Agmatinase subfamily.</text>
</comment>
<gene>
    <name evidence="6" type="ORF">A2Z06_03450</name>
</gene>
<name>A0A1F5YBQ9_9BACT</name>
<evidence type="ECO:0000256" key="4">
    <source>
        <dbReference type="PIRSR" id="PIRSR036979-1"/>
    </source>
</evidence>
<protein>
    <submittedName>
        <fullName evidence="6">Agmatinase</fullName>
    </submittedName>
</protein>
<comment type="caution">
    <text evidence="6">The sequence shown here is derived from an EMBL/GenBank/DDBJ whole genome shotgun (WGS) entry which is preliminary data.</text>
</comment>
<feature type="non-terminal residue" evidence="6">
    <location>
        <position position="299"/>
    </location>
</feature>
<dbReference type="SUPFAM" id="SSF52768">
    <property type="entry name" value="Arginase/deacetylase"/>
    <property type="match status" value="1"/>
</dbReference>
<evidence type="ECO:0000256" key="2">
    <source>
        <dbReference type="ARBA" id="ARBA00022723"/>
    </source>
</evidence>
<reference evidence="6 7" key="1">
    <citation type="journal article" date="2016" name="Nat. Commun.">
        <title>Thousands of microbial genomes shed light on interconnected biogeochemical processes in an aquifer system.</title>
        <authorList>
            <person name="Anantharaman K."/>
            <person name="Brown C.T."/>
            <person name="Hug L.A."/>
            <person name="Sharon I."/>
            <person name="Castelle C.J."/>
            <person name="Probst A.J."/>
            <person name="Thomas B.C."/>
            <person name="Singh A."/>
            <person name="Wilkins M.J."/>
            <person name="Karaoz U."/>
            <person name="Brodie E.L."/>
            <person name="Williams K.H."/>
            <person name="Hubbard S.S."/>
            <person name="Banfield J.F."/>
        </authorList>
    </citation>
    <scope>NUCLEOTIDE SEQUENCE [LARGE SCALE GENOMIC DNA]</scope>
</reference>
<dbReference type="AlphaFoldDB" id="A0A1F5YBQ9"/>
<dbReference type="PROSITE" id="PS01053">
    <property type="entry name" value="ARGINASE_1"/>
    <property type="match status" value="1"/>
</dbReference>
<evidence type="ECO:0000313" key="6">
    <source>
        <dbReference type="EMBL" id="OGF97624.1"/>
    </source>
</evidence>
<keyword evidence="2 4" id="KW-0479">Metal-binding</keyword>
<evidence type="ECO:0000256" key="3">
    <source>
        <dbReference type="ARBA" id="ARBA00022801"/>
    </source>
</evidence>
<feature type="binding site" evidence="4">
    <location>
        <position position="112"/>
    </location>
    <ligand>
        <name>Mn(2+)</name>
        <dbReference type="ChEBI" id="CHEBI:29035"/>
        <label>1</label>
    </ligand>
</feature>
<dbReference type="Gene3D" id="3.40.800.10">
    <property type="entry name" value="Ureohydrolase domain"/>
    <property type="match status" value="1"/>
</dbReference>
<feature type="binding site" evidence="4">
    <location>
        <position position="138"/>
    </location>
    <ligand>
        <name>Mn(2+)</name>
        <dbReference type="ChEBI" id="CHEBI:29035"/>
        <label>1</label>
    </ligand>
</feature>
<comment type="cofactor">
    <cofactor evidence="4">
        <name>Mn(2+)</name>
        <dbReference type="ChEBI" id="CHEBI:29035"/>
    </cofactor>
    <text evidence="4">Binds 2 manganese ions per subunit.</text>
</comment>
<evidence type="ECO:0000256" key="5">
    <source>
        <dbReference type="RuleBase" id="RU003684"/>
    </source>
</evidence>
<dbReference type="PIRSF" id="PIRSF036979">
    <property type="entry name" value="Arginase"/>
    <property type="match status" value="1"/>
</dbReference>
<organism evidence="6 7">
    <name type="scientific">Candidatus Glassbacteria bacterium RBG_16_58_8</name>
    <dbReference type="NCBI Taxonomy" id="1817866"/>
    <lineage>
        <taxon>Bacteria</taxon>
        <taxon>Candidatus Glassiibacteriota</taxon>
    </lineage>
</organism>
<keyword evidence="4" id="KW-0464">Manganese</keyword>
<dbReference type="InterPro" id="IPR005925">
    <property type="entry name" value="Agmatinase-rel"/>
</dbReference>
<dbReference type="GO" id="GO:0008783">
    <property type="term" value="F:agmatinase activity"/>
    <property type="evidence" value="ECO:0007669"/>
    <property type="project" value="TreeGrafter"/>
</dbReference>
<evidence type="ECO:0000313" key="7">
    <source>
        <dbReference type="Proteomes" id="UP000179034"/>
    </source>
</evidence>
<dbReference type="CDD" id="cd11593">
    <property type="entry name" value="Agmatinase-like_2"/>
    <property type="match status" value="1"/>
</dbReference>
<dbReference type="GO" id="GO:0046872">
    <property type="term" value="F:metal ion binding"/>
    <property type="evidence" value="ECO:0007669"/>
    <property type="project" value="UniProtKB-KW"/>
</dbReference>
<feature type="binding site" evidence="4">
    <location>
        <position position="136"/>
    </location>
    <ligand>
        <name>Mn(2+)</name>
        <dbReference type="ChEBI" id="CHEBI:29035"/>
        <label>1</label>
    </ligand>
</feature>
<dbReference type="InterPro" id="IPR020855">
    <property type="entry name" value="Ureohydrolase_Mn_BS"/>
</dbReference>
<accession>A0A1F5YBQ9</accession>
<feature type="binding site" evidence="4">
    <location>
        <position position="215"/>
    </location>
    <ligand>
        <name>Mn(2+)</name>
        <dbReference type="ChEBI" id="CHEBI:29035"/>
        <label>1</label>
    </ligand>
</feature>
<dbReference type="InterPro" id="IPR023696">
    <property type="entry name" value="Ureohydrolase_dom_sf"/>
</dbReference>
<proteinExistence type="inferred from homology"/>
<dbReference type="Proteomes" id="UP000179034">
    <property type="component" value="Unassembled WGS sequence"/>
</dbReference>
<keyword evidence="3 5" id="KW-0378">Hydrolase</keyword>
<feature type="binding site" evidence="4">
    <location>
        <position position="134"/>
    </location>
    <ligand>
        <name>Mn(2+)</name>
        <dbReference type="ChEBI" id="CHEBI:29035"/>
        <label>1</label>
    </ligand>
</feature>
<dbReference type="EMBL" id="MFIW01000073">
    <property type="protein sequence ID" value="OGF97624.1"/>
    <property type="molecule type" value="Genomic_DNA"/>
</dbReference>
<dbReference type="PROSITE" id="PS51409">
    <property type="entry name" value="ARGINASE_2"/>
    <property type="match status" value="1"/>
</dbReference>
<dbReference type="GO" id="GO:0033389">
    <property type="term" value="P:putrescine biosynthetic process from arginine, via agmatine"/>
    <property type="evidence" value="ECO:0007669"/>
    <property type="project" value="TreeGrafter"/>
</dbReference>
<feature type="binding site" evidence="4">
    <location>
        <position position="217"/>
    </location>
    <ligand>
        <name>Mn(2+)</name>
        <dbReference type="ChEBI" id="CHEBI:29035"/>
        <label>1</label>
    </ligand>
</feature>
<dbReference type="PANTHER" id="PTHR11358">
    <property type="entry name" value="ARGINASE/AGMATINASE"/>
    <property type="match status" value="1"/>
</dbReference>
<dbReference type="InterPro" id="IPR006035">
    <property type="entry name" value="Ureohydrolase"/>
</dbReference>
<evidence type="ECO:0000256" key="1">
    <source>
        <dbReference type="ARBA" id="ARBA00009227"/>
    </source>
</evidence>
<sequence>MQSPEEPIQDTLPPFLDIKAAPARDGTFGMTVFPIPYEKTTSYVRGTARAPLEIVKASQQVELYDDETGVDLSSLSLLTESAILAESLDALEKQLTTALTRRTFPILIGGGHTLTLPALRTLSRGRPLSVLSLDAHADMRDEFLGSMINHATVMRRVSEICPVIVAGVRSISPEEMSSLHGLPVRLYRSHDLIRGTLTAEEIIHDLRGDVYLSVDVDVFDPSLVPSVGTPEPGGLDWYQVTGIIRRVFEERVVVGMDVVELCPQPHQHAAVFTVAKMIFKAMCYLYASDPVRFGRVDSA</sequence>
<dbReference type="PANTHER" id="PTHR11358:SF26">
    <property type="entry name" value="GUANIDINO ACID HYDROLASE, MITOCHONDRIAL"/>
    <property type="match status" value="1"/>
</dbReference>
<dbReference type="NCBIfam" id="TIGR01230">
    <property type="entry name" value="agmatinase"/>
    <property type="match status" value="1"/>
</dbReference>
<dbReference type="Pfam" id="PF00491">
    <property type="entry name" value="Arginase"/>
    <property type="match status" value="1"/>
</dbReference>